<dbReference type="PRINTS" id="PR00237">
    <property type="entry name" value="GPCRRHODOPSN"/>
</dbReference>
<name>A8Y121_CAEBR</name>
<feature type="domain" description="G-protein coupled receptors family 1 profile" evidence="11">
    <location>
        <begin position="21"/>
        <end position="189"/>
    </location>
</feature>
<dbReference type="Proteomes" id="UP000008549">
    <property type="component" value="Unassembled WGS sequence"/>
</dbReference>
<dbReference type="InterPro" id="IPR017452">
    <property type="entry name" value="GPCR_Rhodpsn_7TM"/>
</dbReference>
<dbReference type="eggNOG" id="KOG3656">
    <property type="taxonomic scope" value="Eukaryota"/>
</dbReference>
<feature type="transmembrane region" description="Helical" evidence="10">
    <location>
        <begin position="72"/>
        <end position="99"/>
    </location>
</feature>
<dbReference type="WormBase" id="CBG21888">
    <property type="protein sequence ID" value="CBP39268"/>
    <property type="gene ID" value="WBGene00040560"/>
    <property type="gene designation" value="Cbr-ador-1"/>
</dbReference>
<dbReference type="InParanoid" id="A8Y121"/>
<evidence type="ECO:0000256" key="6">
    <source>
        <dbReference type="ARBA" id="ARBA00023136"/>
    </source>
</evidence>
<dbReference type="GO" id="GO:0007186">
    <property type="term" value="P:G protein-coupled receptor signaling pathway"/>
    <property type="evidence" value="ECO:0000318"/>
    <property type="project" value="GO_Central"/>
</dbReference>
<feature type="transmembrane region" description="Helical" evidence="10">
    <location>
        <begin position="168"/>
        <end position="190"/>
    </location>
</feature>
<dbReference type="STRING" id="6238.A8Y121"/>
<evidence type="ECO:0000313" key="13">
    <source>
        <dbReference type="Proteomes" id="UP000008549"/>
    </source>
</evidence>
<reference evidence="12 13" key="2">
    <citation type="journal article" date="2011" name="PLoS Genet.">
        <title>Caenorhabditis briggsae recombinant inbred line genotypes reveal inter-strain incompatibility and the evolution of recombination.</title>
        <authorList>
            <person name="Ross J.A."/>
            <person name="Koboldt D.C."/>
            <person name="Staisch J.E."/>
            <person name="Chamberlin H.M."/>
            <person name="Gupta B.P."/>
            <person name="Miller R.D."/>
            <person name="Baird S.E."/>
            <person name="Haag E.S."/>
        </authorList>
    </citation>
    <scope>NUCLEOTIDE SEQUENCE [LARGE SCALE GENOMIC DNA]</scope>
    <source>
        <strain evidence="12 13">AF16</strain>
    </source>
</reference>
<evidence type="ECO:0000256" key="9">
    <source>
        <dbReference type="ARBA" id="ARBA00023224"/>
    </source>
</evidence>
<feature type="transmembrane region" description="Helical" evidence="10">
    <location>
        <begin position="120"/>
        <end position="145"/>
    </location>
</feature>
<sequence>MDTLLWYAIAELLLSIHISFSNLLVLWVYIRSKHVRTVTNTYIFSLALTDFLAGALGIPLTVVSVMTRKPRTFYGCLFVHLILCILCTISTFHMLAIAIDKYVTICCRDRIFSSRRKRAIFLLTCSWILGLLVAILPLFNVFGFAETQSLFVKNGEMCYFTMVVDYRYLVYVIFFSTILAPTAIIVLLYSSEMSAQTIGKRTKNGWKKEVDTDSIDFGRFLWNLLALRAFFNIQTDANTCANYSCYMRSTGNQKQRSISVRGMPYEHSLAAIRKISAPTPVMIDRHRSRRRQTVDHIDL</sequence>
<evidence type="ECO:0000256" key="4">
    <source>
        <dbReference type="ARBA" id="ARBA00022989"/>
    </source>
</evidence>
<evidence type="ECO:0000256" key="3">
    <source>
        <dbReference type="ARBA" id="ARBA00022692"/>
    </source>
</evidence>
<dbReference type="OMA" id="CCGPSPK"/>
<evidence type="ECO:0000256" key="5">
    <source>
        <dbReference type="ARBA" id="ARBA00023040"/>
    </source>
</evidence>
<dbReference type="GO" id="GO:0005886">
    <property type="term" value="C:plasma membrane"/>
    <property type="evidence" value="ECO:0000318"/>
    <property type="project" value="GO_Central"/>
</dbReference>
<evidence type="ECO:0000313" key="14">
    <source>
        <dbReference type="WormBase" id="CBG21888"/>
    </source>
</evidence>
<keyword evidence="8" id="KW-0325">Glycoprotein</keyword>
<keyword evidence="7" id="KW-0675">Receptor</keyword>
<dbReference type="SUPFAM" id="SSF81321">
    <property type="entry name" value="Family A G protein-coupled receptor-like"/>
    <property type="match status" value="1"/>
</dbReference>
<evidence type="ECO:0000259" key="11">
    <source>
        <dbReference type="PROSITE" id="PS50262"/>
    </source>
</evidence>
<dbReference type="HOGENOM" id="CLU_009579_26_0_1"/>
<protein>
    <submittedName>
        <fullName evidence="12">Protein CBG21888</fullName>
    </submittedName>
</protein>
<evidence type="ECO:0000313" key="12">
    <source>
        <dbReference type="EMBL" id="CAP38590.2"/>
    </source>
</evidence>
<gene>
    <name evidence="14" type="primary">ador-1</name>
    <name evidence="12 14" type="ORF">CBG21888</name>
    <name evidence="12" type="ORF">CBG_21888</name>
</gene>
<dbReference type="EMBL" id="HE601439">
    <property type="protein sequence ID" value="CAP38590.2"/>
    <property type="molecule type" value="Genomic_DNA"/>
</dbReference>
<comment type="subcellular location">
    <subcellularLocation>
        <location evidence="1">Cell membrane</location>
        <topology evidence="1">Multi-pass membrane protein</topology>
    </subcellularLocation>
</comment>
<dbReference type="InterPro" id="IPR000276">
    <property type="entry name" value="GPCR_Rhodpsn"/>
</dbReference>
<keyword evidence="6 10" id="KW-0472">Membrane</keyword>
<keyword evidence="13" id="KW-1185">Reference proteome</keyword>
<dbReference type="PROSITE" id="PS50262">
    <property type="entry name" value="G_PROTEIN_RECEP_F1_2"/>
    <property type="match status" value="1"/>
</dbReference>
<keyword evidence="5" id="KW-0297">G-protein coupled receptor</keyword>
<dbReference type="PANTHER" id="PTHR24246">
    <property type="entry name" value="OLFACTORY RECEPTOR AND ADENOSINE RECEPTOR"/>
    <property type="match status" value="1"/>
</dbReference>
<proteinExistence type="predicted"/>
<dbReference type="GO" id="GO:0001609">
    <property type="term" value="F:G protein-coupled adenosine receptor activity"/>
    <property type="evidence" value="ECO:0000318"/>
    <property type="project" value="GO_Central"/>
</dbReference>
<evidence type="ECO:0000256" key="10">
    <source>
        <dbReference type="SAM" id="Phobius"/>
    </source>
</evidence>
<keyword evidence="9" id="KW-0807">Transducer</keyword>
<accession>A8Y121</accession>
<keyword evidence="4 10" id="KW-1133">Transmembrane helix</keyword>
<dbReference type="FunCoup" id="A8Y121">
    <property type="interactions" value="62"/>
</dbReference>
<organism evidence="12 13">
    <name type="scientific">Caenorhabditis briggsae</name>
    <dbReference type="NCBI Taxonomy" id="6238"/>
    <lineage>
        <taxon>Eukaryota</taxon>
        <taxon>Metazoa</taxon>
        <taxon>Ecdysozoa</taxon>
        <taxon>Nematoda</taxon>
        <taxon>Chromadorea</taxon>
        <taxon>Rhabditida</taxon>
        <taxon>Rhabditina</taxon>
        <taxon>Rhabditomorpha</taxon>
        <taxon>Rhabditoidea</taxon>
        <taxon>Rhabditidae</taxon>
        <taxon>Peloderinae</taxon>
        <taxon>Caenorhabditis</taxon>
    </lineage>
</organism>
<dbReference type="AlphaFoldDB" id="A8Y121"/>
<reference evidence="12 13" key="1">
    <citation type="journal article" date="2003" name="PLoS Biol.">
        <title>The genome sequence of Caenorhabditis briggsae: a platform for comparative genomics.</title>
        <authorList>
            <person name="Stein L.D."/>
            <person name="Bao Z."/>
            <person name="Blasiar D."/>
            <person name="Blumenthal T."/>
            <person name="Brent M.R."/>
            <person name="Chen N."/>
            <person name="Chinwalla A."/>
            <person name="Clarke L."/>
            <person name="Clee C."/>
            <person name="Coghlan A."/>
            <person name="Coulson A."/>
            <person name="D'Eustachio P."/>
            <person name="Fitch D.H."/>
            <person name="Fulton L.A."/>
            <person name="Fulton R.E."/>
            <person name="Griffiths-Jones S."/>
            <person name="Harris T.W."/>
            <person name="Hillier L.W."/>
            <person name="Kamath R."/>
            <person name="Kuwabara P.E."/>
            <person name="Mardis E.R."/>
            <person name="Marra M.A."/>
            <person name="Miner T.L."/>
            <person name="Minx P."/>
            <person name="Mullikin J.C."/>
            <person name="Plumb R.W."/>
            <person name="Rogers J."/>
            <person name="Schein J.E."/>
            <person name="Sohrmann M."/>
            <person name="Spieth J."/>
            <person name="Stajich J.E."/>
            <person name="Wei C."/>
            <person name="Willey D."/>
            <person name="Wilson R.K."/>
            <person name="Durbin R."/>
            <person name="Waterston R.H."/>
        </authorList>
    </citation>
    <scope>NUCLEOTIDE SEQUENCE [LARGE SCALE GENOMIC DNA]</scope>
    <source>
        <strain evidence="12 13">AF16</strain>
    </source>
</reference>
<dbReference type="Pfam" id="PF00001">
    <property type="entry name" value="7tm_1"/>
    <property type="match status" value="1"/>
</dbReference>
<evidence type="ECO:0000256" key="7">
    <source>
        <dbReference type="ARBA" id="ARBA00023170"/>
    </source>
</evidence>
<feature type="transmembrane region" description="Helical" evidence="10">
    <location>
        <begin position="6"/>
        <end position="30"/>
    </location>
</feature>
<keyword evidence="3 10" id="KW-0812">Transmembrane</keyword>
<evidence type="ECO:0000256" key="8">
    <source>
        <dbReference type="ARBA" id="ARBA00023180"/>
    </source>
</evidence>
<dbReference type="Gene3D" id="1.20.1070.10">
    <property type="entry name" value="Rhodopsin 7-helix transmembrane proteins"/>
    <property type="match status" value="1"/>
</dbReference>
<evidence type="ECO:0000256" key="2">
    <source>
        <dbReference type="ARBA" id="ARBA00022475"/>
    </source>
</evidence>
<feature type="transmembrane region" description="Helical" evidence="10">
    <location>
        <begin position="42"/>
        <end position="66"/>
    </location>
</feature>
<keyword evidence="2" id="KW-1003">Cell membrane</keyword>
<dbReference type="PANTHER" id="PTHR24246:SF27">
    <property type="entry name" value="ADENOSINE RECEPTOR, ISOFORM A"/>
    <property type="match status" value="1"/>
</dbReference>
<evidence type="ECO:0000256" key="1">
    <source>
        <dbReference type="ARBA" id="ARBA00004651"/>
    </source>
</evidence>